<dbReference type="EMBL" id="CP064781">
    <property type="protein sequence ID" value="QRJ64412.1"/>
    <property type="molecule type" value="Genomic_DNA"/>
</dbReference>
<evidence type="ECO:0000313" key="2">
    <source>
        <dbReference type="Proteomes" id="UP000663444"/>
    </source>
</evidence>
<dbReference type="AlphaFoldDB" id="A0A974SQ66"/>
<protein>
    <submittedName>
        <fullName evidence="1">DOMON-like domain-containing protein</fullName>
    </submittedName>
</protein>
<dbReference type="Gene3D" id="2.60.40.1190">
    <property type="match status" value="1"/>
</dbReference>
<dbReference type="Proteomes" id="UP000663444">
    <property type="component" value="Chromosome"/>
</dbReference>
<reference evidence="1" key="1">
    <citation type="submission" date="2020-11" db="EMBL/GenBank/DDBJ databases">
        <title>Azospira restricta DSM 18626 genome sequence.</title>
        <authorList>
            <person name="Moe W.M."/>
        </authorList>
    </citation>
    <scope>NUCLEOTIDE SEQUENCE</scope>
    <source>
        <strain evidence="1">DSM 18626</strain>
    </source>
</reference>
<name>A0A974SQ66_9RHOO</name>
<sequence length="187" mass="19786">MHLPADGCLTLHCHPATPALGLRAVGARVAFAGDTLHIAFRLAGELSRLRVPAAATPARTDELWRHTCGEAFVAAAGDPAYREFNFSPSGAWAAYAFAGYREPLRPPGGPAPAIACHADGDELVLEVALATAWLPAGDECELALTLVAEESGDDGAPQLSYWALRHTAGRPDFHRRDSFAARLPALP</sequence>
<evidence type="ECO:0000313" key="1">
    <source>
        <dbReference type="EMBL" id="QRJ64412.1"/>
    </source>
</evidence>
<dbReference type="RefSeq" id="WP_203387954.1">
    <property type="nucleotide sequence ID" value="NZ_CP064781.1"/>
</dbReference>
<proteinExistence type="predicted"/>
<dbReference type="CDD" id="cd09627">
    <property type="entry name" value="DOMON_murB_like"/>
    <property type="match status" value="1"/>
</dbReference>
<gene>
    <name evidence="1" type="ORF">IWH25_03400</name>
</gene>
<dbReference type="KEGG" id="ares:IWH25_03400"/>
<organism evidence="1 2">
    <name type="scientific">Azospira restricta</name>
    <dbReference type="NCBI Taxonomy" id="404405"/>
    <lineage>
        <taxon>Bacteria</taxon>
        <taxon>Pseudomonadati</taxon>
        <taxon>Pseudomonadota</taxon>
        <taxon>Betaproteobacteria</taxon>
        <taxon>Rhodocyclales</taxon>
        <taxon>Rhodocyclaceae</taxon>
        <taxon>Azospira</taxon>
    </lineage>
</organism>
<accession>A0A974SQ66</accession>
<keyword evidence="2" id="KW-1185">Reference proteome</keyword>